<keyword evidence="6" id="KW-0479">Metal-binding</keyword>
<dbReference type="SFLD" id="SFLDS00052">
    <property type="entry name" value="Ferric_Reductase_Domain"/>
    <property type="match status" value="1"/>
</dbReference>
<evidence type="ECO:0000256" key="6">
    <source>
        <dbReference type="ARBA" id="ARBA00022723"/>
    </source>
</evidence>
<feature type="transmembrane region" description="Helical" evidence="13">
    <location>
        <begin position="140"/>
        <end position="158"/>
    </location>
</feature>
<comment type="cofactor">
    <cofactor evidence="1">
        <name>FAD</name>
        <dbReference type="ChEBI" id="CHEBI:57692"/>
    </cofactor>
</comment>
<dbReference type="InterPro" id="IPR050415">
    <property type="entry name" value="MRET"/>
</dbReference>
<evidence type="ECO:0000259" key="14">
    <source>
        <dbReference type="PROSITE" id="PS51384"/>
    </source>
</evidence>
<dbReference type="InterPro" id="IPR017927">
    <property type="entry name" value="FAD-bd_FR_type"/>
</dbReference>
<evidence type="ECO:0000256" key="10">
    <source>
        <dbReference type="ARBA" id="ARBA00023004"/>
    </source>
</evidence>
<feature type="domain" description="FAD-binding FR-type" evidence="14">
    <location>
        <begin position="219"/>
        <end position="318"/>
    </location>
</feature>
<keyword evidence="16" id="KW-1185">Reference proteome</keyword>
<sequence>MKRIKLGLILILSGLSLLWWLADPMNLGDGGYFAIRTLAVHYSGVLAMGVMSVAMLLALRPLWLEPLLGGLDKGYRLHKWLGIAGLALATVHWLWAQGTKWAVGWGWLTRPQRGPRPEQTVEIFRFFQEQRGLAETIGEWAFYGFVVLAAIALIKRFPYRRFFQTHRLMAAIYLALVVHSVVLLPFGYWSSAVGLVLAALMAGGTYAAILSLAGRIGRAHRASGEVARIVRHPSNQVLEVELLLRTAWPGHDAGQFAFVSFDPTEGPHPFTIASAWAGDGRMTFMIKPLGDYTCTLPDRLKLGDAVEVEGPYGRFDFADANERQIWVAGGIGITPFIARLEALAGQPAHAPVDLFYSTRQPDEGFIASLRQLADKARVRLHVLVADRDGRLDADGICRTVPEWPKAGLWFCGPAGFGNALRHALGARGFGADRFHQELFDMR</sequence>
<dbReference type="SUPFAM" id="SSF63380">
    <property type="entry name" value="Riboflavin synthase domain-like"/>
    <property type="match status" value="1"/>
</dbReference>
<protein>
    <submittedName>
        <fullName evidence="15">Ferric reductase</fullName>
    </submittedName>
</protein>
<evidence type="ECO:0000256" key="2">
    <source>
        <dbReference type="ARBA" id="ARBA00004141"/>
    </source>
</evidence>
<evidence type="ECO:0000256" key="8">
    <source>
        <dbReference type="ARBA" id="ARBA00022989"/>
    </source>
</evidence>
<dbReference type="SUPFAM" id="SSF52343">
    <property type="entry name" value="Ferredoxin reductase-like, C-terminal NADP-linked domain"/>
    <property type="match status" value="1"/>
</dbReference>
<dbReference type="Pfam" id="PF08022">
    <property type="entry name" value="FAD_binding_8"/>
    <property type="match status" value="1"/>
</dbReference>
<dbReference type="PANTHER" id="PTHR47354:SF8">
    <property type="entry name" value="1,2-PHENYLACETYL-COA EPOXIDASE, SUBUNIT E"/>
    <property type="match status" value="1"/>
</dbReference>
<dbReference type="InterPro" id="IPR013112">
    <property type="entry name" value="FAD-bd_8"/>
</dbReference>
<keyword evidence="7" id="KW-0274">FAD</keyword>
<feature type="transmembrane region" description="Helical" evidence="13">
    <location>
        <begin position="195"/>
        <end position="213"/>
    </location>
</feature>
<feature type="transmembrane region" description="Helical" evidence="13">
    <location>
        <begin position="170"/>
        <end position="189"/>
    </location>
</feature>
<dbReference type="PRINTS" id="PR00406">
    <property type="entry name" value="CYTB5RDTASE"/>
</dbReference>
<proteinExistence type="predicted"/>
<evidence type="ECO:0000256" key="9">
    <source>
        <dbReference type="ARBA" id="ARBA00023002"/>
    </source>
</evidence>
<dbReference type="GO" id="GO:0016020">
    <property type="term" value="C:membrane"/>
    <property type="evidence" value="ECO:0007669"/>
    <property type="project" value="UniProtKB-SubCell"/>
</dbReference>
<dbReference type="Gene3D" id="3.40.50.80">
    <property type="entry name" value="Nucleotide-binding domain of ferredoxin-NADP reductase (FNR) module"/>
    <property type="match status" value="1"/>
</dbReference>
<organism evidence="15 16">
    <name type="scientific">Thauera propionica</name>
    <dbReference type="NCBI Taxonomy" id="2019431"/>
    <lineage>
        <taxon>Bacteria</taxon>
        <taxon>Pseudomonadati</taxon>
        <taxon>Pseudomonadota</taxon>
        <taxon>Betaproteobacteria</taxon>
        <taxon>Rhodocyclales</taxon>
        <taxon>Zoogloeaceae</taxon>
        <taxon>Thauera</taxon>
    </lineage>
</organism>
<keyword evidence="11" id="KW-0411">Iron-sulfur</keyword>
<comment type="caution">
    <text evidence="15">The sequence shown here is derived from an EMBL/GenBank/DDBJ whole genome shotgun (WGS) entry which is preliminary data.</text>
</comment>
<keyword evidence="12 13" id="KW-0472">Membrane</keyword>
<evidence type="ECO:0000256" key="3">
    <source>
        <dbReference type="ARBA" id="ARBA00022630"/>
    </source>
</evidence>
<dbReference type="GO" id="GO:0051537">
    <property type="term" value="F:2 iron, 2 sulfur cluster binding"/>
    <property type="evidence" value="ECO:0007669"/>
    <property type="project" value="UniProtKB-KW"/>
</dbReference>
<evidence type="ECO:0000256" key="12">
    <source>
        <dbReference type="ARBA" id="ARBA00023136"/>
    </source>
</evidence>
<keyword evidence="8 13" id="KW-1133">Transmembrane helix</keyword>
<dbReference type="InterPro" id="IPR017938">
    <property type="entry name" value="Riboflavin_synthase-like_b-brl"/>
</dbReference>
<evidence type="ECO:0000256" key="11">
    <source>
        <dbReference type="ARBA" id="ARBA00023014"/>
    </source>
</evidence>
<evidence type="ECO:0000256" key="4">
    <source>
        <dbReference type="ARBA" id="ARBA00022692"/>
    </source>
</evidence>
<dbReference type="AlphaFoldDB" id="A0A235EX68"/>
<dbReference type="SFLD" id="SFLDG01168">
    <property type="entry name" value="Ferric_reductase_subgroup_(FRE"/>
    <property type="match status" value="1"/>
</dbReference>
<keyword evidence="3" id="KW-0285">Flavoprotein</keyword>
<accession>A0A235EX68</accession>
<evidence type="ECO:0000256" key="7">
    <source>
        <dbReference type="ARBA" id="ARBA00022827"/>
    </source>
</evidence>
<feature type="transmembrane region" description="Helical" evidence="13">
    <location>
        <begin position="40"/>
        <end position="59"/>
    </location>
</feature>
<dbReference type="PROSITE" id="PS51384">
    <property type="entry name" value="FAD_FR"/>
    <property type="match status" value="1"/>
</dbReference>
<dbReference type="GO" id="GO:0046872">
    <property type="term" value="F:metal ion binding"/>
    <property type="evidence" value="ECO:0007669"/>
    <property type="project" value="UniProtKB-KW"/>
</dbReference>
<dbReference type="Proteomes" id="UP000215181">
    <property type="component" value="Unassembled WGS sequence"/>
</dbReference>
<dbReference type="InterPro" id="IPR039261">
    <property type="entry name" value="FNR_nucleotide-bd"/>
</dbReference>
<dbReference type="GO" id="GO:0050660">
    <property type="term" value="F:flavin adenine dinucleotide binding"/>
    <property type="evidence" value="ECO:0007669"/>
    <property type="project" value="TreeGrafter"/>
</dbReference>
<dbReference type="OrthoDB" id="9796486at2"/>
<keyword evidence="9" id="KW-0560">Oxidoreductase</keyword>
<evidence type="ECO:0000256" key="13">
    <source>
        <dbReference type="SAM" id="Phobius"/>
    </source>
</evidence>
<comment type="subcellular location">
    <subcellularLocation>
        <location evidence="2">Membrane</location>
        <topology evidence="2">Multi-pass membrane protein</topology>
    </subcellularLocation>
</comment>
<evidence type="ECO:0000313" key="15">
    <source>
        <dbReference type="EMBL" id="OYD53638.1"/>
    </source>
</evidence>
<dbReference type="GO" id="GO:0016491">
    <property type="term" value="F:oxidoreductase activity"/>
    <property type="evidence" value="ECO:0007669"/>
    <property type="project" value="UniProtKB-KW"/>
</dbReference>
<name>A0A235EX68_9RHOO</name>
<dbReference type="RefSeq" id="WP_094268682.1">
    <property type="nucleotide sequence ID" value="NZ_NOIH01000013.1"/>
</dbReference>
<evidence type="ECO:0000256" key="5">
    <source>
        <dbReference type="ARBA" id="ARBA00022714"/>
    </source>
</evidence>
<evidence type="ECO:0000313" key="16">
    <source>
        <dbReference type="Proteomes" id="UP000215181"/>
    </source>
</evidence>
<keyword evidence="10" id="KW-0408">Iron</keyword>
<evidence type="ECO:0000256" key="1">
    <source>
        <dbReference type="ARBA" id="ARBA00001974"/>
    </source>
</evidence>
<gene>
    <name evidence="15" type="ORF">CGK74_11865</name>
</gene>
<dbReference type="EMBL" id="NOIH01000013">
    <property type="protein sequence ID" value="OYD53638.1"/>
    <property type="molecule type" value="Genomic_DNA"/>
</dbReference>
<feature type="transmembrane region" description="Helical" evidence="13">
    <location>
        <begin position="80"/>
        <end position="96"/>
    </location>
</feature>
<dbReference type="Pfam" id="PF01794">
    <property type="entry name" value="Ferric_reduct"/>
    <property type="match status" value="1"/>
</dbReference>
<dbReference type="PANTHER" id="PTHR47354">
    <property type="entry name" value="NADH OXIDOREDUCTASE HCR"/>
    <property type="match status" value="1"/>
</dbReference>
<dbReference type="CDD" id="cd06198">
    <property type="entry name" value="FNR_like_3"/>
    <property type="match status" value="1"/>
</dbReference>
<reference evidence="15 16" key="1">
    <citation type="submission" date="2017-07" db="EMBL/GenBank/DDBJ databases">
        <title>Thauera sp. KNDSS-Mac4 genome sequence and assembly.</title>
        <authorList>
            <person name="Mayilraj S."/>
        </authorList>
    </citation>
    <scope>NUCLEOTIDE SEQUENCE [LARGE SCALE GENOMIC DNA]</scope>
    <source>
        <strain evidence="15 16">KNDSS-Mac4</strain>
    </source>
</reference>
<dbReference type="InterPro" id="IPR013130">
    <property type="entry name" value="Fe3_Rdtase_TM_dom"/>
</dbReference>
<keyword evidence="4 13" id="KW-0812">Transmembrane</keyword>
<dbReference type="Gene3D" id="2.40.30.10">
    <property type="entry name" value="Translation factors"/>
    <property type="match status" value="1"/>
</dbReference>
<keyword evidence="5" id="KW-0001">2Fe-2S</keyword>